<dbReference type="EMBL" id="CAJVCH010542280">
    <property type="protein sequence ID" value="CAG7827101.1"/>
    <property type="molecule type" value="Genomic_DNA"/>
</dbReference>
<evidence type="ECO:0000313" key="3">
    <source>
        <dbReference type="EMBL" id="CAG7827101.1"/>
    </source>
</evidence>
<dbReference type="Proteomes" id="UP000708208">
    <property type="component" value="Unassembled WGS sequence"/>
</dbReference>
<dbReference type="Pfam" id="PF05699">
    <property type="entry name" value="Dimer_Tnp_hAT"/>
    <property type="match status" value="1"/>
</dbReference>
<comment type="caution">
    <text evidence="3">The sequence shown here is derived from an EMBL/GenBank/DDBJ whole genome shotgun (WGS) entry which is preliminary data.</text>
</comment>
<name>A0A8J2L3L4_9HEXA</name>
<dbReference type="PANTHER" id="PTHR45749">
    <property type="match status" value="1"/>
</dbReference>
<dbReference type="InterPro" id="IPR025398">
    <property type="entry name" value="DUF4371"/>
</dbReference>
<dbReference type="OrthoDB" id="6762374at2759"/>
<dbReference type="Pfam" id="PF14291">
    <property type="entry name" value="DUF4371"/>
    <property type="match status" value="1"/>
</dbReference>
<evidence type="ECO:0000259" key="1">
    <source>
        <dbReference type="Pfam" id="PF05699"/>
    </source>
</evidence>
<gene>
    <name evidence="3" type="ORF">AFUS01_LOCUS37108</name>
</gene>
<dbReference type="InterPro" id="IPR008906">
    <property type="entry name" value="HATC_C_dom"/>
</dbReference>
<protein>
    <recommendedName>
        <fullName evidence="5">Zinc finger MYM-type protein 1</fullName>
    </recommendedName>
</protein>
<proteinExistence type="predicted"/>
<keyword evidence="4" id="KW-1185">Reference proteome</keyword>
<organism evidence="3 4">
    <name type="scientific">Allacma fusca</name>
    <dbReference type="NCBI Taxonomy" id="39272"/>
    <lineage>
        <taxon>Eukaryota</taxon>
        <taxon>Metazoa</taxon>
        <taxon>Ecdysozoa</taxon>
        <taxon>Arthropoda</taxon>
        <taxon>Hexapoda</taxon>
        <taxon>Collembola</taxon>
        <taxon>Symphypleona</taxon>
        <taxon>Sminthuridae</taxon>
        <taxon>Allacma</taxon>
    </lineage>
</organism>
<evidence type="ECO:0008006" key="5">
    <source>
        <dbReference type="Google" id="ProtNLM"/>
    </source>
</evidence>
<dbReference type="GO" id="GO:0046983">
    <property type="term" value="F:protein dimerization activity"/>
    <property type="evidence" value="ECO:0007669"/>
    <property type="project" value="InterPro"/>
</dbReference>
<feature type="domain" description="HAT C-terminal dimerisation" evidence="1">
    <location>
        <begin position="659"/>
        <end position="707"/>
    </location>
</feature>
<dbReference type="PANTHER" id="PTHR45749:SF21">
    <property type="entry name" value="DUF4371 DOMAIN-CONTAINING PROTEIN"/>
    <property type="match status" value="1"/>
</dbReference>
<accession>A0A8J2L3L4</accession>
<feature type="domain" description="DUF4371" evidence="2">
    <location>
        <begin position="109"/>
        <end position="330"/>
    </location>
</feature>
<sequence>MSSGKQKKLTAWFSRQHEKSVPQLVDSCADSSFSSIPEDAQEIQRVCSEPVKLPKATSGNKRIFVFQQHWLTEFKWLELNSDERAFCKICQQTMQSGLFLESMNIQERFISEGFIKWKDGLRKFRAHQRSKQHCFAVTKLAAFKSKSIISVNHENLLNKQHEARIALRSMFTSAIFLATQGLPFLGDIFKKGNYFQLLTLRSSDVPELMHFMRRSKPLTCSDIQNEMIKIISLAISRKIQARLNENKEFSIIVDETTDISGREQVSLCVRSVSSDLNVSEDFLGFYQTDSKKSNTLVAIIKDVLIRFGLEITNIRGQCFDGAANMSGMHHGVAKQMLEMEPRALFVHCYAHRLNLAIQDSVRSITLLRDGLSHVHEIGVMLKGSAKRLSIYEAVKQQFHEEESSKGIKPQPLCETRWTVRGRNVTAIIKNYATILEFLRNLGESNDKVAVKANGLFSQLLKAETYFGLLILQSLLLPTENLSKVIQSKQSTVSGIIKAAAETISILESYKLTDNFSQIWNSVHDAAKKFELETPSVGRIRKAPKRFSGQSPKCFNTPEEKYRSLMIESASVVITEMKRRFDQESIKVIQQFENILLNWKLLTSQDRTKHLNMLSENYGIDPEQFDLQMKMIYNTNRIDVSNILSFIESFKSLEPGIRGLFSEVQKFLKLIMVVPISSATAERTFSILRRIKDYLRSTMAQGRLNHCCIIQCLADLAKELNIQDLMEDFINNANRKLIFGNLETK</sequence>
<evidence type="ECO:0000259" key="2">
    <source>
        <dbReference type="Pfam" id="PF14291"/>
    </source>
</evidence>
<evidence type="ECO:0000313" key="4">
    <source>
        <dbReference type="Proteomes" id="UP000708208"/>
    </source>
</evidence>
<dbReference type="AlphaFoldDB" id="A0A8J2L3L4"/>
<reference evidence="3" key="1">
    <citation type="submission" date="2021-06" db="EMBL/GenBank/DDBJ databases">
        <authorList>
            <person name="Hodson N. C."/>
            <person name="Mongue J. A."/>
            <person name="Jaron S. K."/>
        </authorList>
    </citation>
    <scope>NUCLEOTIDE SEQUENCE</scope>
</reference>